<dbReference type="InterPro" id="IPR001789">
    <property type="entry name" value="Sig_transdc_resp-reg_receiver"/>
</dbReference>
<feature type="modified residue" description="4-aspartylphosphate" evidence="2">
    <location>
        <position position="52"/>
    </location>
</feature>
<comment type="caution">
    <text evidence="2">Lacks conserved residue(s) required for the propagation of feature annotation.</text>
</comment>
<dbReference type="Gene3D" id="3.40.50.2300">
    <property type="match status" value="2"/>
</dbReference>
<evidence type="ECO:0000256" key="1">
    <source>
        <dbReference type="ARBA" id="ARBA00022553"/>
    </source>
</evidence>
<reference evidence="4 5" key="1">
    <citation type="journal article" date="2016" name="Nat. Commun.">
        <title>Thousands of microbial genomes shed light on interconnected biogeochemical processes in an aquifer system.</title>
        <authorList>
            <person name="Anantharaman K."/>
            <person name="Brown C.T."/>
            <person name="Hug L.A."/>
            <person name="Sharon I."/>
            <person name="Castelle C.J."/>
            <person name="Probst A.J."/>
            <person name="Thomas B.C."/>
            <person name="Singh A."/>
            <person name="Wilkins M.J."/>
            <person name="Karaoz U."/>
            <person name="Brodie E.L."/>
            <person name="Williams K.H."/>
            <person name="Hubbard S.S."/>
            <person name="Banfield J.F."/>
        </authorList>
    </citation>
    <scope>NUCLEOTIDE SEQUENCE [LARGE SCALE GENOMIC DNA]</scope>
</reference>
<feature type="domain" description="Response regulatory" evidence="3">
    <location>
        <begin position="133"/>
        <end position="249"/>
    </location>
</feature>
<dbReference type="AlphaFoldDB" id="A0A1G2FA05"/>
<dbReference type="PROSITE" id="PS50110">
    <property type="entry name" value="RESPONSE_REGULATORY"/>
    <property type="match status" value="2"/>
</dbReference>
<evidence type="ECO:0000256" key="2">
    <source>
        <dbReference type="PROSITE-ProRule" id="PRU00169"/>
    </source>
</evidence>
<dbReference type="SMART" id="SM00448">
    <property type="entry name" value="REC"/>
    <property type="match status" value="2"/>
</dbReference>
<dbReference type="InterPro" id="IPR050595">
    <property type="entry name" value="Bact_response_regulator"/>
</dbReference>
<name>A0A1G2FA05_9BACT</name>
<dbReference type="InterPro" id="IPR011006">
    <property type="entry name" value="CheY-like_superfamily"/>
</dbReference>
<evidence type="ECO:0000313" key="4">
    <source>
        <dbReference type="EMBL" id="OGZ34906.1"/>
    </source>
</evidence>
<dbReference type="PANTHER" id="PTHR44591:SF3">
    <property type="entry name" value="RESPONSE REGULATORY DOMAIN-CONTAINING PROTEIN"/>
    <property type="match status" value="1"/>
</dbReference>
<evidence type="ECO:0000259" key="3">
    <source>
        <dbReference type="PROSITE" id="PS50110"/>
    </source>
</evidence>
<accession>A0A1G2FA05</accession>
<organism evidence="4 5">
    <name type="scientific">Candidatus Portnoybacteria bacterium RIFCSPHIGHO2_01_FULL_40_12b</name>
    <dbReference type="NCBI Taxonomy" id="1801994"/>
    <lineage>
        <taxon>Bacteria</taxon>
        <taxon>Candidatus Portnoyibacteriota</taxon>
    </lineage>
</organism>
<proteinExistence type="predicted"/>
<dbReference type="GO" id="GO:0000160">
    <property type="term" value="P:phosphorelay signal transduction system"/>
    <property type="evidence" value="ECO:0007669"/>
    <property type="project" value="InterPro"/>
</dbReference>
<sequence length="257" mass="29149">MKKILIIEDEQNLLEMYRVRFEKAGYEVFAVNNGQPGVEIAQKEKPDLILLDILMPSQDGYEVIQILKKDPKTKGIPILVFSNLAQPEEIKKGLKLGADDYVIKTDLTPTELTDKVERMISRAKSPLEKLKKRVLIIEYEVKISQFYKEKLIKEDFEVEIANSGSLGLKLASHGDFDIILLNMAMPIMDGYGILKELKEDLRTKRTPVLAFSDAAGDQEISKAIEMGAEDYFLKSKISPEAVMEEVKKILKSKKNNN</sequence>
<dbReference type="EMBL" id="MHMY01000023">
    <property type="protein sequence ID" value="OGZ34906.1"/>
    <property type="molecule type" value="Genomic_DNA"/>
</dbReference>
<gene>
    <name evidence="4" type="ORF">A2815_00810</name>
</gene>
<dbReference type="PANTHER" id="PTHR44591">
    <property type="entry name" value="STRESS RESPONSE REGULATOR PROTEIN 1"/>
    <property type="match status" value="1"/>
</dbReference>
<evidence type="ECO:0000313" key="5">
    <source>
        <dbReference type="Proteomes" id="UP000176974"/>
    </source>
</evidence>
<dbReference type="SUPFAM" id="SSF52172">
    <property type="entry name" value="CheY-like"/>
    <property type="match status" value="2"/>
</dbReference>
<comment type="caution">
    <text evidence="4">The sequence shown here is derived from an EMBL/GenBank/DDBJ whole genome shotgun (WGS) entry which is preliminary data.</text>
</comment>
<keyword evidence="1 2" id="KW-0597">Phosphoprotein</keyword>
<dbReference type="Pfam" id="PF00072">
    <property type="entry name" value="Response_reg"/>
    <property type="match status" value="2"/>
</dbReference>
<dbReference type="CDD" id="cd00156">
    <property type="entry name" value="REC"/>
    <property type="match status" value="1"/>
</dbReference>
<feature type="domain" description="Response regulatory" evidence="3">
    <location>
        <begin position="3"/>
        <end position="119"/>
    </location>
</feature>
<dbReference type="Proteomes" id="UP000176974">
    <property type="component" value="Unassembled WGS sequence"/>
</dbReference>
<protein>
    <recommendedName>
        <fullName evidence="3">Response regulatory domain-containing protein</fullName>
    </recommendedName>
</protein>